<dbReference type="CDD" id="cd01949">
    <property type="entry name" value="GGDEF"/>
    <property type="match status" value="1"/>
</dbReference>
<organism evidence="13 14">
    <name type="scientific">Bordetella bronchiseptica 253</name>
    <dbReference type="NCBI Taxonomy" id="568707"/>
    <lineage>
        <taxon>Bacteria</taxon>
        <taxon>Pseudomonadati</taxon>
        <taxon>Pseudomonadota</taxon>
        <taxon>Betaproteobacteria</taxon>
        <taxon>Burkholderiales</taxon>
        <taxon>Alcaligenaceae</taxon>
        <taxon>Bordetella</taxon>
    </lineage>
</organism>
<dbReference type="RefSeq" id="WP_003813002.1">
    <property type="nucleotide sequence ID" value="NC_019382.1"/>
</dbReference>
<dbReference type="GeneID" id="56478120"/>
<dbReference type="InterPro" id="IPR050469">
    <property type="entry name" value="Diguanylate_Cyclase"/>
</dbReference>
<reference evidence="13 14" key="1">
    <citation type="journal article" date="2012" name="BMC Genomics">
        <title>Comparative genomics of the classical Bordetella subspecies: the evolution and exchange of virulence-associated diversity amongst closely related pathogens.</title>
        <authorList>
            <person name="Park J."/>
            <person name="Zhang Y."/>
            <person name="Buboltz A.M."/>
            <person name="Zhang X."/>
            <person name="Schuster S.C."/>
            <person name="Ahuja U."/>
            <person name="Liu M."/>
            <person name="Miller J.F."/>
            <person name="Sebaihia M."/>
            <person name="Bentley S.D."/>
            <person name="Parkhill J."/>
            <person name="Harvill E.T."/>
        </authorList>
    </citation>
    <scope>NUCLEOTIDE SEQUENCE [LARGE SCALE GENOMIC DNA]</scope>
    <source>
        <strain evidence="13 14">253</strain>
    </source>
</reference>
<dbReference type="InterPro" id="IPR000160">
    <property type="entry name" value="GGDEF_dom"/>
</dbReference>
<dbReference type="InterPro" id="IPR039435">
    <property type="entry name" value="DosC_GS"/>
</dbReference>
<dbReference type="GO" id="GO:0046872">
    <property type="term" value="F:metal ion binding"/>
    <property type="evidence" value="ECO:0007669"/>
    <property type="project" value="UniProtKB-KW"/>
</dbReference>
<evidence type="ECO:0000256" key="8">
    <source>
        <dbReference type="ARBA" id="ARBA00022842"/>
    </source>
</evidence>
<dbReference type="GO" id="GO:1902201">
    <property type="term" value="P:negative regulation of bacterial-type flagellum-dependent cell motility"/>
    <property type="evidence" value="ECO:0007669"/>
    <property type="project" value="TreeGrafter"/>
</dbReference>
<dbReference type="InterPro" id="IPR043128">
    <property type="entry name" value="Rev_trsase/Diguanyl_cyclase"/>
</dbReference>
<dbReference type="PROSITE" id="PS50887">
    <property type="entry name" value="GGDEF"/>
    <property type="match status" value="1"/>
</dbReference>
<sequence length="475" mass="52506">MKPSPEILALRWKDTCAHYSPHEWVAARNVVTANKAALADYFYECMLADPNAAFFLSDQLVKTKLHASMQDWLESVYAAAPTEEYERTVAFQRKVGEVHARIDIPVHLVMRGACALIRRICELLDRDASLSAAQAAATCRYVADVTMTAVEMMCHAYSVSHDRNARAEEGYRLLALSQNVGAERERQRAALLDWENQLMFGLSVGKPWDELPPIRKSEFGLWFIHKAAHAFEGAAESRSVSSQLQHIDQLLADAQQTQPPPDQRLAILHSVRDATKAIGFLIDGLFEQAGNLESGRDTLTRLLNRKYLHVVLSKEVAYARKTGVPLSVLVADIDYFKSINDAHGHDAGDFVLQQVASLIASYSRGGDYTFRLGGEEFLVVLVDADGTQALNVAEALRRRIQEKATVLPDGGEVRLTLSIGVAAHDRHPDYQRLLKRADQALYAAKSGGRNRCVLANAGPAEPSQRPDAVAQSGQH</sequence>
<evidence type="ECO:0000256" key="11">
    <source>
        <dbReference type="ARBA" id="ARBA00034247"/>
    </source>
</evidence>
<dbReference type="Gene3D" id="3.30.70.270">
    <property type="match status" value="1"/>
</dbReference>
<dbReference type="Proteomes" id="UP000007564">
    <property type="component" value="Chromosome"/>
</dbReference>
<protein>
    <recommendedName>
        <fullName evidence="3">Diguanylate cyclase DosC</fullName>
        <ecNumber evidence="2">2.7.7.65</ecNumber>
    </recommendedName>
    <alternativeName>
        <fullName evidence="10">Direct oxygen-sensing cyclase</fullName>
    </alternativeName>
</protein>
<dbReference type="GO" id="GO:0052621">
    <property type="term" value="F:diguanylate cyclase activity"/>
    <property type="evidence" value="ECO:0007669"/>
    <property type="project" value="UniProtKB-EC"/>
</dbReference>
<dbReference type="InterPro" id="IPR029787">
    <property type="entry name" value="Nucleotide_cyclase"/>
</dbReference>
<evidence type="ECO:0000256" key="6">
    <source>
        <dbReference type="ARBA" id="ARBA00022723"/>
    </source>
</evidence>
<dbReference type="SUPFAM" id="SSF55073">
    <property type="entry name" value="Nucleotide cyclase"/>
    <property type="match status" value="1"/>
</dbReference>
<keyword evidence="4" id="KW-0349">Heme</keyword>
<dbReference type="GO" id="GO:0043709">
    <property type="term" value="P:cell adhesion involved in single-species biofilm formation"/>
    <property type="evidence" value="ECO:0007669"/>
    <property type="project" value="TreeGrafter"/>
</dbReference>
<dbReference type="CDD" id="cd14757">
    <property type="entry name" value="GS_EcDosC-like_GGDEF"/>
    <property type="match status" value="1"/>
</dbReference>
<feature type="domain" description="GGDEF" evidence="12">
    <location>
        <begin position="324"/>
        <end position="457"/>
    </location>
</feature>
<comment type="cofactor">
    <cofactor evidence="1">
        <name>heme</name>
        <dbReference type="ChEBI" id="CHEBI:30413"/>
    </cofactor>
</comment>
<keyword evidence="6" id="KW-0479">Metal-binding</keyword>
<dbReference type="Pfam" id="PF00990">
    <property type="entry name" value="GGDEF"/>
    <property type="match status" value="1"/>
</dbReference>
<dbReference type="EC" id="2.7.7.65" evidence="2"/>
<dbReference type="UniPathway" id="UPA00599"/>
<comment type="catalytic activity">
    <reaction evidence="11">
        <text>2 GTP = 3',3'-c-di-GMP + 2 diphosphate</text>
        <dbReference type="Rhea" id="RHEA:24898"/>
        <dbReference type="ChEBI" id="CHEBI:33019"/>
        <dbReference type="ChEBI" id="CHEBI:37565"/>
        <dbReference type="ChEBI" id="CHEBI:58805"/>
        <dbReference type="EC" id="2.7.7.65"/>
    </reaction>
</comment>
<keyword evidence="9" id="KW-0408">Iron</keyword>
<evidence type="ECO:0000256" key="7">
    <source>
        <dbReference type="ARBA" id="ARBA00022741"/>
    </source>
</evidence>
<dbReference type="PANTHER" id="PTHR45138:SF9">
    <property type="entry name" value="DIGUANYLATE CYCLASE DGCM-RELATED"/>
    <property type="match status" value="1"/>
</dbReference>
<keyword evidence="5" id="KW-0808">Transferase</keyword>
<evidence type="ECO:0000313" key="14">
    <source>
        <dbReference type="Proteomes" id="UP000007564"/>
    </source>
</evidence>
<dbReference type="GO" id="GO:0000166">
    <property type="term" value="F:nucleotide binding"/>
    <property type="evidence" value="ECO:0007669"/>
    <property type="project" value="UniProtKB-KW"/>
</dbReference>
<dbReference type="KEGG" id="bbh:BN112_1555"/>
<evidence type="ECO:0000256" key="3">
    <source>
        <dbReference type="ARBA" id="ARBA00015125"/>
    </source>
</evidence>
<dbReference type="SUPFAM" id="SSF46458">
    <property type="entry name" value="Globin-like"/>
    <property type="match status" value="1"/>
</dbReference>
<accession>A0A0C6P5K8</accession>
<dbReference type="SMART" id="SM00267">
    <property type="entry name" value="GGDEF"/>
    <property type="match status" value="1"/>
</dbReference>
<evidence type="ECO:0000259" key="12">
    <source>
        <dbReference type="PROSITE" id="PS50887"/>
    </source>
</evidence>
<proteinExistence type="predicted"/>
<evidence type="ECO:0000256" key="2">
    <source>
        <dbReference type="ARBA" id="ARBA00012528"/>
    </source>
</evidence>
<dbReference type="AlphaFoldDB" id="A0A0C6P5K8"/>
<dbReference type="PANTHER" id="PTHR45138">
    <property type="entry name" value="REGULATORY COMPONENTS OF SENSORY TRANSDUCTION SYSTEM"/>
    <property type="match status" value="1"/>
</dbReference>
<evidence type="ECO:0000256" key="9">
    <source>
        <dbReference type="ARBA" id="ARBA00023004"/>
    </source>
</evidence>
<dbReference type="GO" id="GO:0005886">
    <property type="term" value="C:plasma membrane"/>
    <property type="evidence" value="ECO:0007669"/>
    <property type="project" value="TreeGrafter"/>
</dbReference>
<dbReference type="Gene3D" id="1.10.490.10">
    <property type="entry name" value="Globins"/>
    <property type="match status" value="1"/>
</dbReference>
<dbReference type="Pfam" id="PF11563">
    <property type="entry name" value="Protoglobin"/>
    <property type="match status" value="1"/>
</dbReference>
<evidence type="ECO:0000256" key="10">
    <source>
        <dbReference type="ARBA" id="ARBA00029839"/>
    </source>
</evidence>
<evidence type="ECO:0000313" key="13">
    <source>
        <dbReference type="EMBL" id="CCJ53472.1"/>
    </source>
</evidence>
<keyword evidence="7" id="KW-0547">Nucleotide-binding</keyword>
<dbReference type="InterPro" id="IPR044398">
    <property type="entry name" value="Globin-sensor_dom"/>
</dbReference>
<dbReference type="GO" id="GO:0019825">
    <property type="term" value="F:oxygen binding"/>
    <property type="evidence" value="ECO:0007669"/>
    <property type="project" value="InterPro"/>
</dbReference>
<dbReference type="InterPro" id="IPR012292">
    <property type="entry name" value="Globin/Proto"/>
</dbReference>
<keyword evidence="8" id="KW-0460">Magnesium</keyword>
<evidence type="ECO:0000256" key="5">
    <source>
        <dbReference type="ARBA" id="ARBA00022679"/>
    </source>
</evidence>
<evidence type="ECO:0000256" key="1">
    <source>
        <dbReference type="ARBA" id="ARBA00001971"/>
    </source>
</evidence>
<gene>
    <name evidence="13" type="ORF">BN112_1555</name>
</gene>
<dbReference type="InterPro" id="IPR009050">
    <property type="entry name" value="Globin-like_sf"/>
</dbReference>
<dbReference type="InterPro" id="IPR048442">
    <property type="entry name" value="DosC_2nd"/>
</dbReference>
<dbReference type="HOGENOM" id="CLU_000445_11_5_4"/>
<dbReference type="FunFam" id="3.30.70.270:FF:000001">
    <property type="entry name" value="Diguanylate cyclase domain protein"/>
    <property type="match status" value="1"/>
</dbReference>
<evidence type="ECO:0000256" key="4">
    <source>
        <dbReference type="ARBA" id="ARBA00022617"/>
    </source>
</evidence>
<dbReference type="GO" id="GO:0020037">
    <property type="term" value="F:heme binding"/>
    <property type="evidence" value="ECO:0007669"/>
    <property type="project" value="InterPro"/>
</dbReference>
<dbReference type="NCBIfam" id="TIGR00254">
    <property type="entry name" value="GGDEF"/>
    <property type="match status" value="1"/>
</dbReference>
<dbReference type="Pfam" id="PF21118">
    <property type="entry name" value="DosC_2nd"/>
    <property type="match status" value="1"/>
</dbReference>
<dbReference type="EMBL" id="HE965806">
    <property type="protein sequence ID" value="CCJ53472.1"/>
    <property type="molecule type" value="Genomic_DNA"/>
</dbReference>
<dbReference type="OrthoDB" id="9813903at2"/>
<name>A0A0C6P5K8_BORBO</name>